<dbReference type="HAMAP" id="MF_00451">
    <property type="entry name" value="NDP_kinase"/>
    <property type="match status" value="1"/>
</dbReference>
<keyword evidence="7 8" id="KW-0546">Nucleotide metabolism</keyword>
<comment type="caution">
    <text evidence="13">The sequence shown here is derived from an EMBL/GenBank/DDBJ whole genome shotgun (WGS) entry which is preliminary data.</text>
</comment>
<dbReference type="PROSITE" id="PS00469">
    <property type="entry name" value="NDPK"/>
    <property type="match status" value="1"/>
</dbReference>
<evidence type="ECO:0000256" key="5">
    <source>
        <dbReference type="ARBA" id="ARBA00022777"/>
    </source>
</evidence>
<evidence type="ECO:0000256" key="7">
    <source>
        <dbReference type="ARBA" id="ARBA00023080"/>
    </source>
</evidence>
<accession>A0ABV4BNK4</accession>
<dbReference type="InterPro" id="IPR036850">
    <property type="entry name" value="NDK-like_dom_sf"/>
</dbReference>
<comment type="cofactor">
    <cofactor evidence="1 8">
        <name>Mg(2+)</name>
        <dbReference type="ChEBI" id="CHEBI:18420"/>
    </cofactor>
</comment>
<dbReference type="RefSeq" id="WP_369703990.1">
    <property type="nucleotide sequence ID" value="NZ_JBGEWD010000006.1"/>
</dbReference>
<proteinExistence type="inferred from homology"/>
<comment type="catalytic activity">
    <reaction evidence="8">
        <text>a ribonucleoside 5'-diphosphate + ATP = a ribonucleoside 5'-triphosphate + ADP</text>
        <dbReference type="Rhea" id="RHEA:18113"/>
        <dbReference type="ChEBI" id="CHEBI:30616"/>
        <dbReference type="ChEBI" id="CHEBI:57930"/>
        <dbReference type="ChEBI" id="CHEBI:61557"/>
        <dbReference type="ChEBI" id="CHEBI:456216"/>
        <dbReference type="EC" id="2.7.4.6"/>
    </reaction>
</comment>
<comment type="similarity">
    <text evidence="2 8 9 10">Belongs to the NDK family.</text>
</comment>
<evidence type="ECO:0000256" key="3">
    <source>
        <dbReference type="ARBA" id="ARBA00022679"/>
    </source>
</evidence>
<keyword evidence="3 8" id="KW-0808">Transferase</keyword>
<keyword evidence="14" id="KW-1185">Reference proteome</keyword>
<evidence type="ECO:0000313" key="14">
    <source>
        <dbReference type="Proteomes" id="UP001564657"/>
    </source>
</evidence>
<keyword evidence="6 8" id="KW-0067">ATP-binding</keyword>
<comment type="function">
    <text evidence="8">Major role in the synthesis of nucleoside triphosphates other than ATP. The ATP gamma phosphate is transferred to the NDP beta phosphate via a ping-pong mechanism, using a phosphorylated active-site intermediate.</text>
</comment>
<evidence type="ECO:0000256" key="11">
    <source>
        <dbReference type="RuleBase" id="RU004013"/>
    </source>
</evidence>
<keyword evidence="8" id="KW-0479">Metal-binding</keyword>
<evidence type="ECO:0000256" key="9">
    <source>
        <dbReference type="PROSITE-ProRule" id="PRU00706"/>
    </source>
</evidence>
<evidence type="ECO:0000256" key="2">
    <source>
        <dbReference type="ARBA" id="ARBA00008142"/>
    </source>
</evidence>
<feature type="binding site" evidence="8 9">
    <location>
        <position position="112"/>
    </location>
    <ligand>
        <name>ATP</name>
        <dbReference type="ChEBI" id="CHEBI:30616"/>
    </ligand>
</feature>
<evidence type="ECO:0000256" key="4">
    <source>
        <dbReference type="ARBA" id="ARBA00022741"/>
    </source>
</evidence>
<dbReference type="GO" id="GO:0004550">
    <property type="term" value="F:nucleoside diphosphate kinase activity"/>
    <property type="evidence" value="ECO:0007669"/>
    <property type="project" value="UniProtKB-EC"/>
</dbReference>
<dbReference type="Gene3D" id="3.30.70.141">
    <property type="entry name" value="Nucleoside diphosphate kinase-like domain"/>
    <property type="match status" value="1"/>
</dbReference>
<evidence type="ECO:0000256" key="10">
    <source>
        <dbReference type="RuleBase" id="RU004011"/>
    </source>
</evidence>
<evidence type="ECO:0000256" key="6">
    <source>
        <dbReference type="ARBA" id="ARBA00022840"/>
    </source>
</evidence>
<feature type="binding site" evidence="8 9">
    <location>
        <position position="57"/>
    </location>
    <ligand>
        <name>ATP</name>
        <dbReference type="ChEBI" id="CHEBI:30616"/>
    </ligand>
</feature>
<keyword evidence="8" id="KW-0963">Cytoplasm</keyword>
<feature type="active site" description="Pros-phosphohistidine intermediate" evidence="8 9">
    <location>
        <position position="115"/>
    </location>
</feature>
<dbReference type="SMART" id="SM00562">
    <property type="entry name" value="NDK"/>
    <property type="match status" value="1"/>
</dbReference>
<evidence type="ECO:0000313" key="13">
    <source>
        <dbReference type="EMBL" id="MEY8000100.1"/>
    </source>
</evidence>
<comment type="subunit">
    <text evidence="8">Homotetramer.</text>
</comment>
<dbReference type="SUPFAM" id="SSF54919">
    <property type="entry name" value="Nucleoside diphosphate kinase, NDK"/>
    <property type="match status" value="1"/>
</dbReference>
<feature type="domain" description="Nucleoside diphosphate kinase-like" evidence="12">
    <location>
        <begin position="1"/>
        <end position="132"/>
    </location>
</feature>
<dbReference type="PROSITE" id="PS51374">
    <property type="entry name" value="NDPK_LIKE"/>
    <property type="match status" value="1"/>
</dbReference>
<keyword evidence="8" id="KW-0597">Phosphoprotein</keyword>
<dbReference type="EMBL" id="JBGEWD010000006">
    <property type="protein sequence ID" value="MEY8000100.1"/>
    <property type="molecule type" value="Genomic_DNA"/>
</dbReference>
<evidence type="ECO:0000256" key="8">
    <source>
        <dbReference type="HAMAP-Rule" id="MF_00451"/>
    </source>
</evidence>
<keyword evidence="5 8" id="KW-0418">Kinase</keyword>
<dbReference type="PANTHER" id="PTHR11349">
    <property type="entry name" value="NUCLEOSIDE DIPHOSPHATE KINASE"/>
    <property type="match status" value="1"/>
</dbReference>
<dbReference type="EC" id="2.7.4.6" evidence="8 11"/>
<dbReference type="CDD" id="cd04413">
    <property type="entry name" value="NDPk_I"/>
    <property type="match status" value="1"/>
</dbReference>
<dbReference type="InterPro" id="IPR023005">
    <property type="entry name" value="Nucleoside_diP_kinase_AS"/>
</dbReference>
<dbReference type="Pfam" id="PF00334">
    <property type="entry name" value="NDK"/>
    <property type="match status" value="1"/>
</dbReference>
<feature type="binding site" evidence="8 9">
    <location>
        <position position="91"/>
    </location>
    <ligand>
        <name>ATP</name>
        <dbReference type="ChEBI" id="CHEBI:30616"/>
    </ligand>
</feature>
<feature type="binding site" evidence="8 9">
    <location>
        <position position="9"/>
    </location>
    <ligand>
        <name>ATP</name>
        <dbReference type="ChEBI" id="CHEBI:30616"/>
    </ligand>
</feature>
<keyword evidence="8" id="KW-0460">Magnesium</keyword>
<keyword evidence="4 8" id="KW-0547">Nucleotide-binding</keyword>
<dbReference type="PRINTS" id="PR01243">
    <property type="entry name" value="NUCDPKINASE"/>
</dbReference>
<organism evidence="13 14">
    <name type="scientific">Clostridium moutaii</name>
    <dbReference type="NCBI Taxonomy" id="3240932"/>
    <lineage>
        <taxon>Bacteria</taxon>
        <taxon>Bacillati</taxon>
        <taxon>Bacillota</taxon>
        <taxon>Clostridia</taxon>
        <taxon>Eubacteriales</taxon>
        <taxon>Clostridiaceae</taxon>
        <taxon>Clostridium</taxon>
    </lineage>
</organism>
<evidence type="ECO:0000259" key="12">
    <source>
        <dbReference type="SMART" id="SM00562"/>
    </source>
</evidence>
<feature type="binding site" evidence="8 9">
    <location>
        <position position="85"/>
    </location>
    <ligand>
        <name>ATP</name>
        <dbReference type="ChEBI" id="CHEBI:30616"/>
    </ligand>
</feature>
<comment type="catalytic activity">
    <reaction evidence="8 11">
        <text>a 2'-deoxyribonucleoside 5'-diphosphate + ATP = a 2'-deoxyribonucleoside 5'-triphosphate + ADP</text>
        <dbReference type="Rhea" id="RHEA:44640"/>
        <dbReference type="ChEBI" id="CHEBI:30616"/>
        <dbReference type="ChEBI" id="CHEBI:61560"/>
        <dbReference type="ChEBI" id="CHEBI:73316"/>
        <dbReference type="ChEBI" id="CHEBI:456216"/>
        <dbReference type="EC" id="2.7.4.6"/>
    </reaction>
</comment>
<name>A0ABV4BNK4_9CLOT</name>
<protein>
    <recommendedName>
        <fullName evidence="8 11">Nucleoside diphosphate kinase</fullName>
        <shortName evidence="8">NDK</shortName>
        <shortName evidence="8">NDP kinase</shortName>
        <ecNumber evidence="8 11">2.7.4.6</ecNumber>
    </recommendedName>
    <alternativeName>
        <fullName evidence="8">Nucleoside-2-P kinase</fullName>
    </alternativeName>
</protein>
<reference evidence="13 14" key="1">
    <citation type="submission" date="2024-08" db="EMBL/GenBank/DDBJ databases">
        <title>Clostridium lapicellarii sp. nov., and Clostridium renhuaiense sp. nov., two species isolated from the mud in a fermentation cellar used for producing sauce-flavour Chinese liquors.</title>
        <authorList>
            <person name="Yang F."/>
            <person name="Wang H."/>
            <person name="Chen L.Q."/>
            <person name="Zhou N."/>
            <person name="Lu J.J."/>
            <person name="Pu X.X."/>
            <person name="Wan B."/>
            <person name="Wang L."/>
            <person name="Liu S.J."/>
        </authorList>
    </citation>
    <scope>NUCLEOTIDE SEQUENCE [LARGE SCALE GENOMIC DNA]</scope>
    <source>
        <strain evidence="13 14">MT-5</strain>
    </source>
</reference>
<dbReference type="InterPro" id="IPR034907">
    <property type="entry name" value="NDK-like_dom"/>
</dbReference>
<feature type="binding site" evidence="8 9">
    <location>
        <position position="102"/>
    </location>
    <ligand>
        <name>ATP</name>
        <dbReference type="ChEBI" id="CHEBI:30616"/>
    </ligand>
</feature>
<dbReference type="NCBIfam" id="NF001908">
    <property type="entry name" value="PRK00668.1"/>
    <property type="match status" value="1"/>
</dbReference>
<sequence length="132" mass="14742">MEKTLVLIKPDAMERKVMGEIISIYEKKGLHIAALKIIKPSIGIAEAHYAEHSEKPFFKELVDFITRGEVCAIVIEADNAVKLVRKINGDTNPLHADMGTIRGKFAISKNENAVHASDSPESAEREIRLWFS</sequence>
<comment type="subcellular location">
    <subcellularLocation>
        <location evidence="8">Cytoplasm</location>
    </subcellularLocation>
</comment>
<evidence type="ECO:0000256" key="1">
    <source>
        <dbReference type="ARBA" id="ARBA00001946"/>
    </source>
</evidence>
<dbReference type="InterPro" id="IPR001564">
    <property type="entry name" value="Nucleoside_diP_kinase"/>
</dbReference>
<dbReference type="Proteomes" id="UP001564657">
    <property type="component" value="Unassembled WGS sequence"/>
</dbReference>
<gene>
    <name evidence="8 13" type="primary">ndk</name>
    <name evidence="13" type="ORF">AB8U03_07790</name>
</gene>